<feature type="region of interest" description="Disordered" evidence="2">
    <location>
        <begin position="197"/>
        <end position="235"/>
    </location>
</feature>
<keyword evidence="1" id="KW-0863">Zinc-finger</keyword>
<evidence type="ECO:0000313" key="4">
    <source>
        <dbReference type="EMBL" id="KAK7055749.1"/>
    </source>
</evidence>
<comment type="caution">
    <text evidence="4">The sequence shown here is derived from an EMBL/GenBank/DDBJ whole genome shotgun (WGS) entry which is preliminary data.</text>
</comment>
<keyword evidence="5" id="KW-1185">Reference proteome</keyword>
<evidence type="ECO:0000313" key="5">
    <source>
        <dbReference type="Proteomes" id="UP001362999"/>
    </source>
</evidence>
<feature type="region of interest" description="Disordered" evidence="2">
    <location>
        <begin position="520"/>
        <end position="616"/>
    </location>
</feature>
<feature type="compositionally biased region" description="Low complexity" evidence="2">
    <location>
        <begin position="533"/>
        <end position="553"/>
    </location>
</feature>
<evidence type="ECO:0000259" key="3">
    <source>
        <dbReference type="PROSITE" id="PS50966"/>
    </source>
</evidence>
<dbReference type="Proteomes" id="UP001362999">
    <property type="component" value="Unassembled WGS sequence"/>
</dbReference>
<name>A0AAW0DX39_9AGAR</name>
<proteinExistence type="predicted"/>
<sequence>MSRFFNQQMYLKNLRRRSVQCRETGCPSTVVNKDCMQVKCKRHCISSGGCCCSGHSSQRLDDAFFAELEKLANTPPPAIPPSDNQESRYRISHPHWFSPPAPARRLPVSVQPSSISFTLVDFHKSGHPGLVTAITSQGLWWSRPGDRRYEVFSPDFARWMEVEPTYAHDLRTRRQILIRSPGVDGLDQDEHIAALLSEHREEDISRPTPTSSRPRRPLPASPPTRPIRRPLPASPPMRLIYDLARTPSPARPLKRKRAVLQEDDEDDDVVIVGYTAAVKIEPRSPQRRRRRSPVLKDKFLHGKRNRRLDHLLHILIHAVLPYYALKQRRQDLGLEGPDAEVQKRQDIEIRGATYTADDIALIEEDGVFKVTSQSDPSRAYDVDLKAYTCTCFDFPGISFCKHLCAVQRIFGKDFHDHLDNNDPHTARPAIPQVRSLSTVADPDPDAMEMTGGAPMQNLASIADQLERLAARLRLPPTTQIPDDAIASLQSSLGAMFLATDDVSILPSKQRLAPVVKNKTARNTMMPRIKTKRTPAGDAAYGAGASSGSKASKTTNKKKTRKPVLPAPNFSLPPPPPPLLISAPAQTYQQAPPLPPHASYPPQGLLHPPPAPSNVSSAYPGYGIPPTYYYSQYPPYHSVPYTSYQQ</sequence>
<dbReference type="PROSITE" id="PS50966">
    <property type="entry name" value="ZF_SWIM"/>
    <property type="match status" value="1"/>
</dbReference>
<organism evidence="4 5">
    <name type="scientific">Favolaschia claudopus</name>
    <dbReference type="NCBI Taxonomy" id="2862362"/>
    <lineage>
        <taxon>Eukaryota</taxon>
        <taxon>Fungi</taxon>
        <taxon>Dikarya</taxon>
        <taxon>Basidiomycota</taxon>
        <taxon>Agaricomycotina</taxon>
        <taxon>Agaricomycetes</taxon>
        <taxon>Agaricomycetidae</taxon>
        <taxon>Agaricales</taxon>
        <taxon>Marasmiineae</taxon>
        <taxon>Mycenaceae</taxon>
        <taxon>Favolaschia</taxon>
    </lineage>
</organism>
<keyword evidence="1" id="KW-0479">Metal-binding</keyword>
<dbReference type="GO" id="GO:0008270">
    <property type="term" value="F:zinc ion binding"/>
    <property type="evidence" value="ECO:0007669"/>
    <property type="project" value="UniProtKB-KW"/>
</dbReference>
<gene>
    <name evidence="4" type="ORF">R3P38DRAFT_3253739</name>
</gene>
<evidence type="ECO:0000256" key="2">
    <source>
        <dbReference type="SAM" id="MobiDB-lite"/>
    </source>
</evidence>
<keyword evidence="1" id="KW-0862">Zinc</keyword>
<accession>A0AAW0DX39</accession>
<feature type="domain" description="SWIM-type" evidence="3">
    <location>
        <begin position="380"/>
        <end position="411"/>
    </location>
</feature>
<dbReference type="InterPro" id="IPR007527">
    <property type="entry name" value="Znf_SWIM"/>
</dbReference>
<reference evidence="4 5" key="1">
    <citation type="journal article" date="2024" name="J Genomics">
        <title>Draft genome sequencing and assembly of Favolaschia claudopus CIRM-BRFM 2984 isolated from oak limbs.</title>
        <authorList>
            <person name="Navarro D."/>
            <person name="Drula E."/>
            <person name="Chaduli D."/>
            <person name="Cazenave R."/>
            <person name="Ahrendt S."/>
            <person name="Wang J."/>
            <person name="Lipzen A."/>
            <person name="Daum C."/>
            <person name="Barry K."/>
            <person name="Grigoriev I.V."/>
            <person name="Favel A."/>
            <person name="Rosso M.N."/>
            <person name="Martin F."/>
        </authorList>
    </citation>
    <scope>NUCLEOTIDE SEQUENCE [LARGE SCALE GENOMIC DNA]</scope>
    <source>
        <strain evidence="4 5">CIRM-BRFM 2984</strain>
    </source>
</reference>
<dbReference type="AlphaFoldDB" id="A0AAW0DX39"/>
<protein>
    <recommendedName>
        <fullName evidence="3">SWIM-type domain-containing protein</fullName>
    </recommendedName>
</protein>
<evidence type="ECO:0000256" key="1">
    <source>
        <dbReference type="PROSITE-ProRule" id="PRU00325"/>
    </source>
</evidence>
<dbReference type="EMBL" id="JAWWNJ010000005">
    <property type="protein sequence ID" value="KAK7055749.1"/>
    <property type="molecule type" value="Genomic_DNA"/>
</dbReference>